<feature type="compositionally biased region" description="Low complexity" evidence="13">
    <location>
        <begin position="689"/>
        <end position="700"/>
    </location>
</feature>
<evidence type="ECO:0000256" key="8">
    <source>
        <dbReference type="ARBA" id="ARBA00022448"/>
    </source>
</evidence>
<dbReference type="PANTHER" id="PTHR45929:SF3">
    <property type="entry name" value="JAK PATHWAY SIGNAL TRANSDUCTION ADAPTOR MOLECULE"/>
    <property type="match status" value="1"/>
</dbReference>
<keyword evidence="16" id="KW-1185">Reference proteome</keyword>
<proteinExistence type="inferred from homology"/>
<dbReference type="Pfam" id="PF00790">
    <property type="entry name" value="VHS"/>
    <property type="match status" value="1"/>
</dbReference>
<sequence length="714" mass="78275">MFRTQTNPMDDAVVKATDENLTSENWELILDVCDRVSGNSSGPQQAITSLIKRLAHRNANVQLYTLELANALSQNCDVALHRELASKAFTDALLRLADDRNTHGQVKQKVMERMSTWTEQFRNQPELGIMEQAYHKLRQRQPSLMPPSKPVKKEISSEDRKKEDEELQMALALSIKDKGAASAGEGQSSGGQAQQSSGAPVEPQVSTQQGTTAATVSRVRALYDFTPSEAGELAFRKNDIIAVLESVYKDWWKGSLRGQTGIFPLNYVEKIQDPTKEELERDANMEAEVFGEIKNVERLLAMLSVGGESGGRRGEREEEEISELYQRTLSIRPKLIELIARYSQKKDDFTQLNEKFIKARRDYEALLESSMSQPQYQQYPYQQQRQSMYGAPTNQALPHGAPQQAPSQAYQSHAPPAQQYPPQASGHPQGYPVQQPFQQQNHQHLPAQQEPQRFYSPAPTEAPIPQQSYTRPYATSESQQPQGSALPGVAPFHFIPGGLQAAPPPSAADVRRQPSPQQAPASLHNGGPYNAPQGFQGQGRPNSIHTLNSGNPSELATPGLESPADHRNSYPPSQGGQQPPQHHQQQQQQVAGQAPAYDPTIVPAPLSVPAQPQHAPPQIPFSDRDGLPSRQRVPSGEASSNAYVYEQPSGNATGADQAPPPQIADSNAPAQTSAHAPPAAGPIYQAYNPGQGYAPQSQPQQGPPPSNDPGDYYR</sequence>
<dbReference type="SUPFAM" id="SSF48464">
    <property type="entry name" value="ENTH/VHS domain"/>
    <property type="match status" value="1"/>
</dbReference>
<feature type="compositionally biased region" description="Polar residues" evidence="13">
    <location>
        <begin position="637"/>
        <end position="654"/>
    </location>
</feature>
<evidence type="ECO:0000256" key="1">
    <source>
        <dbReference type="ARBA" id="ARBA00002654"/>
    </source>
</evidence>
<dbReference type="RefSeq" id="XP_033460581.1">
    <property type="nucleotide sequence ID" value="XM_033607572.1"/>
</dbReference>
<evidence type="ECO:0000256" key="11">
    <source>
        <dbReference type="ARBA" id="ARBA00023136"/>
    </source>
</evidence>
<evidence type="ECO:0000256" key="3">
    <source>
        <dbReference type="ARBA" id="ARBA00009666"/>
    </source>
</evidence>
<dbReference type="Gene3D" id="2.30.30.40">
    <property type="entry name" value="SH3 Domains"/>
    <property type="match status" value="1"/>
</dbReference>
<evidence type="ECO:0000256" key="4">
    <source>
        <dbReference type="ARBA" id="ARBA00011446"/>
    </source>
</evidence>
<name>A0A6J3M6A9_9PEZI</name>
<dbReference type="GO" id="GO:0043328">
    <property type="term" value="P:protein transport to vacuole involved in ubiquitin-dependent protein catabolic process via the multivesicular body sorting pathway"/>
    <property type="evidence" value="ECO:0007669"/>
    <property type="project" value="TreeGrafter"/>
</dbReference>
<dbReference type="SMART" id="SM00326">
    <property type="entry name" value="SH3"/>
    <property type="match status" value="1"/>
</dbReference>
<feature type="compositionally biased region" description="Basic and acidic residues" evidence="13">
    <location>
        <begin position="151"/>
        <end position="163"/>
    </location>
</feature>
<dbReference type="InterPro" id="IPR004152">
    <property type="entry name" value="GAT_dom"/>
</dbReference>
<dbReference type="GeneID" id="54365371"/>
<dbReference type="InterPro" id="IPR001452">
    <property type="entry name" value="SH3_domain"/>
</dbReference>
<dbReference type="InterPro" id="IPR036028">
    <property type="entry name" value="SH3-like_dom_sf"/>
</dbReference>
<keyword evidence="9" id="KW-0967">Endosome</keyword>
<evidence type="ECO:0000259" key="15">
    <source>
        <dbReference type="PROSITE" id="PS50179"/>
    </source>
</evidence>
<dbReference type="InterPro" id="IPR008942">
    <property type="entry name" value="ENTH_VHS"/>
</dbReference>
<keyword evidence="7 12" id="KW-0728">SH3 domain</keyword>
<accession>A0A6J3M6A9</accession>
<feature type="compositionally biased region" description="Polar residues" evidence="13">
    <location>
        <begin position="664"/>
        <end position="674"/>
    </location>
</feature>
<protein>
    <recommendedName>
        <fullName evidence="5">Class E vacuolar protein-sorting machinery protein HSE1</fullName>
    </recommendedName>
    <alternativeName>
        <fullName evidence="6">Class E vacuolar protein-sorting machinery protein hse1</fullName>
    </alternativeName>
</protein>
<evidence type="ECO:0000256" key="2">
    <source>
        <dbReference type="ARBA" id="ARBA00004125"/>
    </source>
</evidence>
<feature type="compositionally biased region" description="Polar residues" evidence="13">
    <location>
        <begin position="533"/>
        <end position="554"/>
    </location>
</feature>
<feature type="compositionally biased region" description="Polar residues" evidence="13">
    <location>
        <begin position="204"/>
        <end position="213"/>
    </location>
</feature>
<evidence type="ECO:0000313" key="17">
    <source>
        <dbReference type="RefSeq" id="XP_033460581.1"/>
    </source>
</evidence>
<feature type="compositionally biased region" description="Low complexity" evidence="13">
    <location>
        <begin position="401"/>
        <end position="434"/>
    </location>
</feature>
<feature type="region of interest" description="Disordered" evidence="13">
    <location>
        <begin position="391"/>
        <end position="434"/>
    </location>
</feature>
<reference evidence="17" key="1">
    <citation type="submission" date="2020-01" db="EMBL/GenBank/DDBJ databases">
        <authorList>
            <consortium name="DOE Joint Genome Institute"/>
            <person name="Haridas S."/>
            <person name="Albert R."/>
            <person name="Binder M."/>
            <person name="Bloem J."/>
            <person name="Labutti K."/>
            <person name="Salamov A."/>
            <person name="Andreopoulos B."/>
            <person name="Baker S.E."/>
            <person name="Barry K."/>
            <person name="Bills G."/>
            <person name="Bluhm B.H."/>
            <person name="Cannon C."/>
            <person name="Castanera R."/>
            <person name="Culley D.E."/>
            <person name="Daum C."/>
            <person name="Ezra D."/>
            <person name="Gonzalez J.B."/>
            <person name="Henrissat B."/>
            <person name="Kuo A."/>
            <person name="Liang C."/>
            <person name="Lipzen A."/>
            <person name="Lutzoni F."/>
            <person name="Magnuson J."/>
            <person name="Mondo S."/>
            <person name="Nolan M."/>
            <person name="Ohm R."/>
            <person name="Pangilinan J."/>
            <person name="Park H.-J."/>
            <person name="Ramirez L."/>
            <person name="Alfaro M."/>
            <person name="Sun H."/>
            <person name="Tritt A."/>
            <person name="Yoshinaga Y."/>
            <person name="Zwiers L.-H."/>
            <person name="Turgeon B.G."/>
            <person name="Goodwin S.B."/>
            <person name="Spatafora J.W."/>
            <person name="Crous P.W."/>
            <person name="Grigoriev I.V."/>
        </authorList>
    </citation>
    <scope>NUCLEOTIDE SEQUENCE</scope>
    <source>
        <strain evidence="17">CBS 342.82</strain>
    </source>
</reference>
<dbReference type="Pfam" id="PF00018">
    <property type="entry name" value="SH3_1"/>
    <property type="match status" value="1"/>
</dbReference>
<dbReference type="OrthoDB" id="10255964at2759"/>
<comment type="subcellular location">
    <subcellularLocation>
        <location evidence="2">Endosome membrane</location>
        <topology evidence="2">Peripheral membrane protein</topology>
        <orientation evidence="2">Cytoplasmic side</orientation>
    </subcellularLocation>
</comment>
<comment type="subunit">
    <text evidence="4">Component of the ESCRT-0 complex composed of HSE1 and VPS27.</text>
</comment>
<dbReference type="PRINTS" id="PR01887">
    <property type="entry name" value="SPECTRNALPHA"/>
</dbReference>
<dbReference type="PANTHER" id="PTHR45929">
    <property type="entry name" value="JAK PATHWAY SIGNAL TRANSDUCTION ADAPTOR MOLECULE"/>
    <property type="match status" value="1"/>
</dbReference>
<comment type="function">
    <text evidence="1">Component of the ESCRT-0 complex which is the sorting receptor for ubiquitinated cargo proteins at the multivesicular body (MVB).</text>
</comment>
<reference evidence="17" key="3">
    <citation type="submission" date="2025-08" db="UniProtKB">
        <authorList>
            <consortium name="RefSeq"/>
        </authorList>
    </citation>
    <scope>IDENTIFICATION</scope>
    <source>
        <strain evidence="17">CBS 342.82</strain>
    </source>
</reference>
<keyword evidence="10" id="KW-0653">Protein transport</keyword>
<evidence type="ECO:0000259" key="14">
    <source>
        <dbReference type="PROSITE" id="PS50002"/>
    </source>
</evidence>
<evidence type="ECO:0000256" key="6">
    <source>
        <dbReference type="ARBA" id="ARBA00018978"/>
    </source>
</evidence>
<keyword evidence="8" id="KW-0813">Transport</keyword>
<evidence type="ECO:0000256" key="7">
    <source>
        <dbReference type="ARBA" id="ARBA00022443"/>
    </source>
</evidence>
<feature type="domain" description="VHS" evidence="15">
    <location>
        <begin position="16"/>
        <end position="145"/>
    </location>
</feature>
<feature type="compositionally biased region" description="Low complexity" evidence="13">
    <location>
        <begin position="574"/>
        <end position="596"/>
    </location>
</feature>
<evidence type="ECO:0000256" key="10">
    <source>
        <dbReference type="ARBA" id="ARBA00022927"/>
    </source>
</evidence>
<dbReference type="PRINTS" id="PR00452">
    <property type="entry name" value="SH3DOMAIN"/>
</dbReference>
<dbReference type="GO" id="GO:0033565">
    <property type="term" value="C:ESCRT-0 complex"/>
    <property type="evidence" value="ECO:0007669"/>
    <property type="project" value="TreeGrafter"/>
</dbReference>
<dbReference type="Gene3D" id="1.20.5.1940">
    <property type="match status" value="1"/>
</dbReference>
<evidence type="ECO:0000313" key="16">
    <source>
        <dbReference type="Proteomes" id="UP000504637"/>
    </source>
</evidence>
<feature type="domain" description="SH3" evidence="14">
    <location>
        <begin position="214"/>
        <end position="273"/>
    </location>
</feature>
<feature type="region of interest" description="Disordered" evidence="13">
    <location>
        <begin position="454"/>
        <end position="714"/>
    </location>
</feature>
<evidence type="ECO:0000256" key="12">
    <source>
        <dbReference type="PROSITE-ProRule" id="PRU00192"/>
    </source>
</evidence>
<feature type="region of interest" description="Disordered" evidence="13">
    <location>
        <begin position="178"/>
        <end position="213"/>
    </location>
</feature>
<evidence type="ECO:0000256" key="13">
    <source>
        <dbReference type="SAM" id="MobiDB-lite"/>
    </source>
</evidence>
<dbReference type="GO" id="GO:0010008">
    <property type="term" value="C:endosome membrane"/>
    <property type="evidence" value="ECO:0007669"/>
    <property type="project" value="UniProtKB-SubCell"/>
</dbReference>
<reference evidence="17" key="2">
    <citation type="submission" date="2020-04" db="EMBL/GenBank/DDBJ databases">
        <authorList>
            <consortium name="NCBI Genome Project"/>
        </authorList>
    </citation>
    <scope>NUCLEOTIDE SEQUENCE</scope>
    <source>
        <strain evidence="17">CBS 342.82</strain>
    </source>
</reference>
<dbReference type="PROSITE" id="PS50002">
    <property type="entry name" value="SH3"/>
    <property type="match status" value="1"/>
</dbReference>
<evidence type="ECO:0000256" key="9">
    <source>
        <dbReference type="ARBA" id="ARBA00022753"/>
    </source>
</evidence>
<feature type="compositionally biased region" description="Polar residues" evidence="13">
    <location>
        <begin position="465"/>
        <end position="483"/>
    </location>
</feature>
<dbReference type="AlphaFoldDB" id="A0A6J3M6A9"/>
<dbReference type="PROSITE" id="PS50179">
    <property type="entry name" value="VHS"/>
    <property type="match status" value="1"/>
</dbReference>
<dbReference type="SUPFAM" id="SSF50044">
    <property type="entry name" value="SH3-domain"/>
    <property type="match status" value="1"/>
</dbReference>
<gene>
    <name evidence="17" type="ORF">K489DRAFT_409377</name>
</gene>
<dbReference type="Proteomes" id="UP000504637">
    <property type="component" value="Unplaced"/>
</dbReference>
<dbReference type="GO" id="GO:0035091">
    <property type="term" value="F:phosphatidylinositol binding"/>
    <property type="evidence" value="ECO:0007669"/>
    <property type="project" value="InterPro"/>
</dbReference>
<dbReference type="CDD" id="cd16978">
    <property type="entry name" value="VHS_HSE1"/>
    <property type="match status" value="1"/>
</dbReference>
<dbReference type="Pfam" id="PF03127">
    <property type="entry name" value="GAT"/>
    <property type="match status" value="1"/>
</dbReference>
<dbReference type="InterPro" id="IPR050670">
    <property type="entry name" value="STAM"/>
</dbReference>
<evidence type="ECO:0000256" key="5">
    <source>
        <dbReference type="ARBA" id="ARBA00017923"/>
    </source>
</evidence>
<feature type="compositionally biased region" description="Low complexity" evidence="13">
    <location>
        <begin position="180"/>
        <end position="199"/>
    </location>
</feature>
<keyword evidence="11" id="KW-0472">Membrane</keyword>
<dbReference type="Gene3D" id="1.25.40.90">
    <property type="match status" value="1"/>
</dbReference>
<dbReference type="SMART" id="SM00288">
    <property type="entry name" value="VHS"/>
    <property type="match status" value="1"/>
</dbReference>
<dbReference type="GO" id="GO:0043130">
    <property type="term" value="F:ubiquitin binding"/>
    <property type="evidence" value="ECO:0007669"/>
    <property type="project" value="InterPro"/>
</dbReference>
<comment type="similarity">
    <text evidence="3">Belongs to the STAM family.</text>
</comment>
<organism evidence="17">
    <name type="scientific">Dissoconium aciculare CBS 342.82</name>
    <dbReference type="NCBI Taxonomy" id="1314786"/>
    <lineage>
        <taxon>Eukaryota</taxon>
        <taxon>Fungi</taxon>
        <taxon>Dikarya</taxon>
        <taxon>Ascomycota</taxon>
        <taxon>Pezizomycotina</taxon>
        <taxon>Dothideomycetes</taxon>
        <taxon>Dothideomycetidae</taxon>
        <taxon>Mycosphaerellales</taxon>
        <taxon>Dissoconiaceae</taxon>
        <taxon>Dissoconium</taxon>
    </lineage>
</organism>
<dbReference type="CDD" id="cd11805">
    <property type="entry name" value="SH3_GRB2_like_C"/>
    <property type="match status" value="1"/>
</dbReference>
<feature type="region of interest" description="Disordered" evidence="13">
    <location>
        <begin position="139"/>
        <end position="163"/>
    </location>
</feature>
<dbReference type="InterPro" id="IPR002014">
    <property type="entry name" value="VHS_dom"/>
</dbReference>
<dbReference type="FunFam" id="2.30.30.40:FF:000072">
    <property type="entry name" value="Unconventional Myosin IB"/>
    <property type="match status" value="1"/>
</dbReference>